<accession>A0A0F9JCW0</accession>
<reference evidence="1" key="1">
    <citation type="journal article" date="2015" name="Nature">
        <title>Complex archaea that bridge the gap between prokaryotes and eukaryotes.</title>
        <authorList>
            <person name="Spang A."/>
            <person name="Saw J.H."/>
            <person name="Jorgensen S.L."/>
            <person name="Zaremba-Niedzwiedzka K."/>
            <person name="Martijn J."/>
            <person name="Lind A.E."/>
            <person name="van Eijk R."/>
            <person name="Schleper C."/>
            <person name="Guy L."/>
            <person name="Ettema T.J."/>
        </authorList>
    </citation>
    <scope>NUCLEOTIDE SEQUENCE</scope>
</reference>
<dbReference type="AlphaFoldDB" id="A0A0F9JCW0"/>
<feature type="non-terminal residue" evidence="1">
    <location>
        <position position="68"/>
    </location>
</feature>
<comment type="caution">
    <text evidence="1">The sequence shown here is derived from an EMBL/GenBank/DDBJ whole genome shotgun (WGS) entry which is preliminary data.</text>
</comment>
<evidence type="ECO:0000313" key="1">
    <source>
        <dbReference type="EMBL" id="KKM67393.1"/>
    </source>
</evidence>
<proteinExistence type="predicted"/>
<protein>
    <submittedName>
        <fullName evidence="1">Uncharacterized protein</fullName>
    </submittedName>
</protein>
<gene>
    <name evidence="1" type="ORF">LCGC14_1471500</name>
</gene>
<sequence length="68" mass="7802">MSDKFNNTKVRVSSDEECAKIQEAMFKEGFGWSGGEEKNIQILEARFLFFETKCITWCSKGSVDHFKG</sequence>
<dbReference type="EMBL" id="LAZR01010356">
    <property type="protein sequence ID" value="KKM67393.1"/>
    <property type="molecule type" value="Genomic_DNA"/>
</dbReference>
<organism evidence="1">
    <name type="scientific">marine sediment metagenome</name>
    <dbReference type="NCBI Taxonomy" id="412755"/>
    <lineage>
        <taxon>unclassified sequences</taxon>
        <taxon>metagenomes</taxon>
        <taxon>ecological metagenomes</taxon>
    </lineage>
</organism>
<name>A0A0F9JCW0_9ZZZZ</name>